<feature type="region of interest" description="Disordered" evidence="1">
    <location>
        <begin position="41"/>
        <end position="80"/>
    </location>
</feature>
<sequence length="194" mass="20890">MAQRYPDRLASSYRAKWPRIIGAVLAVAACATGCATEAADTAEPASATVPAHETPSRTTPSTTAARTTAPELGTQTPPVAPAPPAVDPFEGMALIDHTAWTDAVDGPRLLVFPTQAGRDTTFPDSVHRAWQEVVDDSTTVDADTPGMYDQFLCHWQWARVVKPNKPSWNLEPWRPAVGYQETVNALCNPGGPER</sequence>
<dbReference type="Pfam" id="PF10783">
    <property type="entry name" value="DUF2599"/>
    <property type="match status" value="1"/>
</dbReference>
<evidence type="ECO:0008006" key="5">
    <source>
        <dbReference type="Google" id="ProtNLM"/>
    </source>
</evidence>
<comment type="caution">
    <text evidence="3">The sequence shown here is derived from an EMBL/GenBank/DDBJ whole genome shotgun (WGS) entry which is preliminary data.</text>
</comment>
<accession>A0ABP9K1X9</accession>
<evidence type="ECO:0000256" key="1">
    <source>
        <dbReference type="SAM" id="MobiDB-lite"/>
    </source>
</evidence>
<dbReference type="InterPro" id="IPR019719">
    <property type="entry name" value="DUF2599"/>
</dbReference>
<organism evidence="3 4">
    <name type="scientific">Nocardia callitridis</name>
    <dbReference type="NCBI Taxonomy" id="648753"/>
    <lineage>
        <taxon>Bacteria</taxon>
        <taxon>Bacillati</taxon>
        <taxon>Actinomycetota</taxon>
        <taxon>Actinomycetes</taxon>
        <taxon>Mycobacteriales</taxon>
        <taxon>Nocardiaceae</taxon>
        <taxon>Nocardia</taxon>
    </lineage>
</organism>
<feature type="compositionally biased region" description="Low complexity" evidence="1">
    <location>
        <begin position="56"/>
        <end position="70"/>
    </location>
</feature>
<proteinExistence type="predicted"/>
<protein>
    <recommendedName>
        <fullName evidence="5">DUF2599 domain-containing protein</fullName>
    </recommendedName>
</protein>
<keyword evidence="2" id="KW-0732">Signal</keyword>
<gene>
    <name evidence="3" type="ORF">GCM10023318_18630</name>
</gene>
<evidence type="ECO:0000313" key="3">
    <source>
        <dbReference type="EMBL" id="GAA5049586.1"/>
    </source>
</evidence>
<dbReference type="Proteomes" id="UP001500603">
    <property type="component" value="Unassembled WGS sequence"/>
</dbReference>
<feature type="chain" id="PRO_5045438885" description="DUF2599 domain-containing protein" evidence="2">
    <location>
        <begin position="39"/>
        <end position="194"/>
    </location>
</feature>
<keyword evidence="4" id="KW-1185">Reference proteome</keyword>
<evidence type="ECO:0000256" key="2">
    <source>
        <dbReference type="SAM" id="SignalP"/>
    </source>
</evidence>
<name>A0ABP9K1X9_9NOCA</name>
<feature type="signal peptide" evidence="2">
    <location>
        <begin position="1"/>
        <end position="38"/>
    </location>
</feature>
<evidence type="ECO:0000313" key="4">
    <source>
        <dbReference type="Proteomes" id="UP001500603"/>
    </source>
</evidence>
<reference evidence="4" key="1">
    <citation type="journal article" date="2019" name="Int. J. Syst. Evol. Microbiol.">
        <title>The Global Catalogue of Microorganisms (GCM) 10K type strain sequencing project: providing services to taxonomists for standard genome sequencing and annotation.</title>
        <authorList>
            <consortium name="The Broad Institute Genomics Platform"/>
            <consortium name="The Broad Institute Genome Sequencing Center for Infectious Disease"/>
            <person name="Wu L."/>
            <person name="Ma J."/>
        </authorList>
    </citation>
    <scope>NUCLEOTIDE SEQUENCE [LARGE SCALE GENOMIC DNA]</scope>
    <source>
        <strain evidence="4">JCM 18298</strain>
    </source>
</reference>
<dbReference type="RefSeq" id="WP_345494824.1">
    <property type="nucleotide sequence ID" value="NZ_BAABJM010000002.1"/>
</dbReference>
<dbReference type="PROSITE" id="PS51257">
    <property type="entry name" value="PROKAR_LIPOPROTEIN"/>
    <property type="match status" value="1"/>
</dbReference>
<dbReference type="EMBL" id="BAABJM010000002">
    <property type="protein sequence ID" value="GAA5049586.1"/>
    <property type="molecule type" value="Genomic_DNA"/>
</dbReference>